<accession>A0ACB9ELU1</accession>
<protein>
    <submittedName>
        <fullName evidence="1">Uncharacterized protein</fullName>
    </submittedName>
</protein>
<reference evidence="1 2" key="2">
    <citation type="journal article" date="2022" name="Mol. Ecol. Resour.">
        <title>The genomes of chicory, endive, great burdock and yacon provide insights into Asteraceae paleo-polyploidization history and plant inulin production.</title>
        <authorList>
            <person name="Fan W."/>
            <person name="Wang S."/>
            <person name="Wang H."/>
            <person name="Wang A."/>
            <person name="Jiang F."/>
            <person name="Liu H."/>
            <person name="Zhao H."/>
            <person name="Xu D."/>
            <person name="Zhang Y."/>
        </authorList>
    </citation>
    <scope>NUCLEOTIDE SEQUENCE [LARGE SCALE GENOMIC DNA]</scope>
    <source>
        <strain evidence="2">cv. Niubang</strain>
    </source>
</reference>
<keyword evidence="2" id="KW-1185">Reference proteome</keyword>
<evidence type="ECO:0000313" key="1">
    <source>
        <dbReference type="EMBL" id="KAI3759765.1"/>
    </source>
</evidence>
<dbReference type="Proteomes" id="UP001055879">
    <property type="component" value="Linkage Group LG02"/>
</dbReference>
<organism evidence="1 2">
    <name type="scientific">Arctium lappa</name>
    <name type="common">Greater burdock</name>
    <name type="synonym">Lappa major</name>
    <dbReference type="NCBI Taxonomy" id="4217"/>
    <lineage>
        <taxon>Eukaryota</taxon>
        <taxon>Viridiplantae</taxon>
        <taxon>Streptophyta</taxon>
        <taxon>Embryophyta</taxon>
        <taxon>Tracheophyta</taxon>
        <taxon>Spermatophyta</taxon>
        <taxon>Magnoliopsida</taxon>
        <taxon>eudicotyledons</taxon>
        <taxon>Gunneridae</taxon>
        <taxon>Pentapetalae</taxon>
        <taxon>asterids</taxon>
        <taxon>campanulids</taxon>
        <taxon>Asterales</taxon>
        <taxon>Asteraceae</taxon>
        <taxon>Carduoideae</taxon>
        <taxon>Cardueae</taxon>
        <taxon>Arctiinae</taxon>
        <taxon>Arctium</taxon>
    </lineage>
</organism>
<gene>
    <name evidence="1" type="ORF">L6452_07809</name>
</gene>
<dbReference type="EMBL" id="CM042048">
    <property type="protein sequence ID" value="KAI3759765.1"/>
    <property type="molecule type" value="Genomic_DNA"/>
</dbReference>
<comment type="caution">
    <text evidence="1">The sequence shown here is derived from an EMBL/GenBank/DDBJ whole genome shotgun (WGS) entry which is preliminary data.</text>
</comment>
<name>A0ACB9ELU1_ARCLA</name>
<sequence length="400" mass="42046">MDHHHHVDVGIHPFVNGDDEHLRFDNVNQNHEDYDENNVDDSGGGGNEIRHSINDNSRESSAGKLFVGGIAWETSEESFSNYFSNYGQLTDSVIMMDKISGRPRGFGFVTFANPADADKVLEQDHVIDGRPVEVKRTVPREDMQVNRGVSRTKKIFVGGIPLTLTEDELREYFSSYGDIIEHQIMLDHVTGRSRGFGFVTFDSEEAVEKIFADGQLHELGGKQVEIKRAEPKRAGGDFPFDNRLRRGGGSKSYGGFGRGGSGGYGGGYGGKADRGYDDYGGGYPGYDSYGGGYGGGGSAGFYGGYGGYGYGFGLGGPMYSGAGYAGAGYGGPAGYGGGRGYGSGSGYGGKGFSRGGGGAGGGYGYGYGYGYDGSKGYDNSGGGGGGGGGGGRTRFHPYRK</sequence>
<evidence type="ECO:0000313" key="2">
    <source>
        <dbReference type="Proteomes" id="UP001055879"/>
    </source>
</evidence>
<reference evidence="2" key="1">
    <citation type="journal article" date="2022" name="Mol. Ecol. Resour.">
        <title>The genomes of chicory, endive, great burdock and yacon provide insights into Asteraceae palaeo-polyploidization history and plant inulin production.</title>
        <authorList>
            <person name="Fan W."/>
            <person name="Wang S."/>
            <person name="Wang H."/>
            <person name="Wang A."/>
            <person name="Jiang F."/>
            <person name="Liu H."/>
            <person name="Zhao H."/>
            <person name="Xu D."/>
            <person name="Zhang Y."/>
        </authorList>
    </citation>
    <scope>NUCLEOTIDE SEQUENCE [LARGE SCALE GENOMIC DNA]</scope>
    <source>
        <strain evidence="2">cv. Niubang</strain>
    </source>
</reference>
<proteinExistence type="predicted"/>